<evidence type="ECO:0000256" key="2">
    <source>
        <dbReference type="ARBA" id="ARBA00022515"/>
    </source>
</evidence>
<evidence type="ECO:0000259" key="13">
    <source>
        <dbReference type="PROSITE" id="PS51199"/>
    </source>
</evidence>
<dbReference type="EC" id="5.6.2.3" evidence="11 12"/>
<evidence type="ECO:0000313" key="15">
    <source>
        <dbReference type="Proteomes" id="UP000264215"/>
    </source>
</evidence>
<dbReference type="SMART" id="SM00382">
    <property type="entry name" value="AAA"/>
    <property type="match status" value="1"/>
</dbReference>
<dbReference type="GO" id="GO:0006269">
    <property type="term" value="P:DNA replication, synthesis of primer"/>
    <property type="evidence" value="ECO:0007669"/>
    <property type="project" value="UniProtKB-UniRule"/>
</dbReference>
<proteinExistence type="inferred from homology"/>
<dbReference type="Gene3D" id="3.40.50.300">
    <property type="entry name" value="P-loop containing nucleotide triphosphate hydrolases"/>
    <property type="match status" value="1"/>
</dbReference>
<keyword evidence="6 12" id="KW-0347">Helicase</keyword>
<dbReference type="SUPFAM" id="SSF52540">
    <property type="entry name" value="P-loop containing nucleoside triphosphate hydrolases"/>
    <property type="match status" value="1"/>
</dbReference>
<sequence>MVNELKTRIPPNSIESEEAVIGSILIDPDVVPDVMELLTSRDFYSRKNQLIFSAMEKLFDEGSPVDIVSVTERLRTGGVLEEVGGEVDLAKLADVVPTSANFFYYGKTVKEKSLLRSLISAASSIVENAYEGEETDEILDSAEKAIFQITEAQISKTYQHIGKIMHELFHNLERLKENAVTGRITGIASGYRRLDEVTTGFRPSDLVIVAARPSMGKTAFALSMATNMALKFQLPVAIFCLEMSKEQLAQRLLCNVTNFELSRLRAGDIGNEEWKRLTNGASTLQTAPIIIDDEPSLDPRSLRAKARRIKMEHNVQVLFVDYLQLMHTKGRSDNRQQEISEISRSMKLLARELDITVVALSQLSRAVEQREDKMPRLSDLRESGAIEQDADTVMFLYREDYYKDKSEVSDSPQVTKVIIGKQRNGPVGTIELMFHPKTATFYDKAFEVNR</sequence>
<dbReference type="GO" id="GO:0016887">
    <property type="term" value="F:ATP hydrolysis activity"/>
    <property type="evidence" value="ECO:0007669"/>
    <property type="project" value="RHEA"/>
</dbReference>
<evidence type="ECO:0000256" key="4">
    <source>
        <dbReference type="ARBA" id="ARBA00022741"/>
    </source>
</evidence>
<evidence type="ECO:0000256" key="9">
    <source>
        <dbReference type="ARBA" id="ARBA00023235"/>
    </source>
</evidence>
<dbReference type="AlphaFoldDB" id="A0A3D3TK86"/>
<keyword evidence="3 12" id="KW-0235">DNA replication</keyword>
<evidence type="ECO:0000256" key="8">
    <source>
        <dbReference type="ARBA" id="ARBA00023125"/>
    </source>
</evidence>
<dbReference type="NCBIfam" id="TIGR00665">
    <property type="entry name" value="DnaB"/>
    <property type="match status" value="1"/>
</dbReference>
<keyword evidence="9" id="KW-0413">Isomerase</keyword>
<dbReference type="FunFam" id="1.10.860.10:FF:000001">
    <property type="entry name" value="Replicative DNA helicase"/>
    <property type="match status" value="1"/>
</dbReference>
<protein>
    <recommendedName>
        <fullName evidence="11 12">Replicative DNA helicase</fullName>
        <ecNumber evidence="11 12">5.6.2.3</ecNumber>
    </recommendedName>
</protein>
<comment type="catalytic activity">
    <reaction evidence="10 12">
        <text>ATP + H2O = ADP + phosphate + H(+)</text>
        <dbReference type="Rhea" id="RHEA:13065"/>
        <dbReference type="ChEBI" id="CHEBI:15377"/>
        <dbReference type="ChEBI" id="CHEBI:15378"/>
        <dbReference type="ChEBI" id="CHEBI:30616"/>
        <dbReference type="ChEBI" id="CHEBI:43474"/>
        <dbReference type="ChEBI" id="CHEBI:456216"/>
        <dbReference type="EC" id="5.6.2.3"/>
    </reaction>
</comment>
<evidence type="ECO:0000256" key="7">
    <source>
        <dbReference type="ARBA" id="ARBA00022840"/>
    </source>
</evidence>
<dbReference type="CDD" id="cd00984">
    <property type="entry name" value="DnaB_C"/>
    <property type="match status" value="1"/>
</dbReference>
<comment type="caution">
    <text evidence="14">The sequence shown here is derived from an EMBL/GenBank/DDBJ whole genome shotgun (WGS) entry which is preliminary data.</text>
</comment>
<accession>A0A3D3TK86</accession>
<dbReference type="InterPro" id="IPR007692">
    <property type="entry name" value="DNA_helicase_DnaB"/>
</dbReference>
<dbReference type="InterPro" id="IPR007694">
    <property type="entry name" value="DNA_helicase_DnaB-like_C"/>
</dbReference>
<keyword evidence="8 12" id="KW-0238">DNA-binding</keyword>
<dbReference type="PANTHER" id="PTHR30153">
    <property type="entry name" value="REPLICATIVE DNA HELICASE DNAB"/>
    <property type="match status" value="1"/>
</dbReference>
<dbReference type="GO" id="GO:1990077">
    <property type="term" value="C:primosome complex"/>
    <property type="evidence" value="ECO:0007669"/>
    <property type="project" value="UniProtKB-UniRule"/>
</dbReference>
<gene>
    <name evidence="14" type="primary">dnaB</name>
    <name evidence="14" type="ORF">DIT26_01890</name>
</gene>
<dbReference type="InterPro" id="IPR016136">
    <property type="entry name" value="DNA_helicase_N/primase_C"/>
</dbReference>
<evidence type="ECO:0000256" key="10">
    <source>
        <dbReference type="ARBA" id="ARBA00048954"/>
    </source>
</evidence>
<dbReference type="Pfam" id="PF00772">
    <property type="entry name" value="DnaB"/>
    <property type="match status" value="1"/>
</dbReference>
<evidence type="ECO:0000256" key="12">
    <source>
        <dbReference type="RuleBase" id="RU362085"/>
    </source>
</evidence>
<evidence type="ECO:0000256" key="3">
    <source>
        <dbReference type="ARBA" id="ARBA00022705"/>
    </source>
</evidence>
<dbReference type="PANTHER" id="PTHR30153:SF2">
    <property type="entry name" value="REPLICATIVE DNA HELICASE"/>
    <property type="match status" value="1"/>
</dbReference>
<dbReference type="FunFam" id="3.40.50.300:FF:001761">
    <property type="entry name" value="Replicative DNA helicase"/>
    <property type="match status" value="1"/>
</dbReference>
<evidence type="ECO:0000256" key="1">
    <source>
        <dbReference type="ARBA" id="ARBA00008428"/>
    </source>
</evidence>
<dbReference type="GO" id="GO:0005829">
    <property type="term" value="C:cytosol"/>
    <property type="evidence" value="ECO:0007669"/>
    <property type="project" value="TreeGrafter"/>
</dbReference>
<name>A0A3D3TK86_9BACT</name>
<comment type="function">
    <text evidence="12">The main replicative DNA helicase, it participates in initiation and elongation during chromosome replication. Travels ahead of the DNA replisome, separating dsDNA into templates for DNA synthesis. A processive ATP-dependent 5'-3' DNA helicase it has DNA-dependent ATPase activity.</text>
</comment>
<dbReference type="InterPro" id="IPR007693">
    <property type="entry name" value="DNA_helicase_DnaB-like_N"/>
</dbReference>
<dbReference type="Pfam" id="PF03796">
    <property type="entry name" value="DnaB_C"/>
    <property type="match status" value="1"/>
</dbReference>
<dbReference type="GO" id="GO:0005524">
    <property type="term" value="F:ATP binding"/>
    <property type="evidence" value="ECO:0007669"/>
    <property type="project" value="UniProtKB-UniRule"/>
</dbReference>
<keyword evidence="4 12" id="KW-0547">Nucleotide-binding</keyword>
<comment type="similarity">
    <text evidence="1 12">Belongs to the helicase family. DnaB subfamily.</text>
</comment>
<evidence type="ECO:0000313" key="14">
    <source>
        <dbReference type="EMBL" id="HCO69331.1"/>
    </source>
</evidence>
<keyword evidence="2 12" id="KW-0639">Primosome</keyword>
<dbReference type="Proteomes" id="UP000264215">
    <property type="component" value="Unassembled WGS sequence"/>
</dbReference>
<organism evidence="14 15">
    <name type="scientific">Mesotoga infera</name>
    <dbReference type="NCBI Taxonomy" id="1236046"/>
    <lineage>
        <taxon>Bacteria</taxon>
        <taxon>Thermotogati</taxon>
        <taxon>Thermotogota</taxon>
        <taxon>Thermotogae</taxon>
        <taxon>Kosmotogales</taxon>
        <taxon>Kosmotogaceae</taxon>
        <taxon>Mesotoga</taxon>
    </lineage>
</organism>
<dbReference type="GO" id="GO:0003677">
    <property type="term" value="F:DNA binding"/>
    <property type="evidence" value="ECO:0007669"/>
    <property type="project" value="UniProtKB-UniRule"/>
</dbReference>
<evidence type="ECO:0000256" key="5">
    <source>
        <dbReference type="ARBA" id="ARBA00022801"/>
    </source>
</evidence>
<dbReference type="SUPFAM" id="SSF48024">
    <property type="entry name" value="N-terminal domain of DnaB helicase"/>
    <property type="match status" value="1"/>
</dbReference>
<dbReference type="InterPro" id="IPR003593">
    <property type="entry name" value="AAA+_ATPase"/>
</dbReference>
<dbReference type="GO" id="GO:0043139">
    <property type="term" value="F:5'-3' DNA helicase activity"/>
    <property type="evidence" value="ECO:0007669"/>
    <property type="project" value="UniProtKB-EC"/>
</dbReference>
<dbReference type="InterPro" id="IPR027417">
    <property type="entry name" value="P-loop_NTPase"/>
</dbReference>
<evidence type="ECO:0000256" key="11">
    <source>
        <dbReference type="NCBIfam" id="TIGR00665"/>
    </source>
</evidence>
<keyword evidence="7 12" id="KW-0067">ATP-binding</keyword>
<dbReference type="PROSITE" id="PS51199">
    <property type="entry name" value="SF4_HELICASE"/>
    <property type="match status" value="1"/>
</dbReference>
<feature type="domain" description="SF4 helicase" evidence="13">
    <location>
        <begin position="180"/>
        <end position="448"/>
    </location>
</feature>
<keyword evidence="5 12" id="KW-0378">Hydrolase</keyword>
<dbReference type="NCBIfam" id="NF004384">
    <property type="entry name" value="PRK05748.1"/>
    <property type="match status" value="1"/>
</dbReference>
<evidence type="ECO:0000256" key="6">
    <source>
        <dbReference type="ARBA" id="ARBA00022806"/>
    </source>
</evidence>
<reference evidence="14 15" key="1">
    <citation type="journal article" date="2018" name="Nat. Biotechnol.">
        <title>A standardized bacterial taxonomy based on genome phylogeny substantially revises the tree of life.</title>
        <authorList>
            <person name="Parks D.H."/>
            <person name="Chuvochina M."/>
            <person name="Waite D.W."/>
            <person name="Rinke C."/>
            <person name="Skarshewski A."/>
            <person name="Chaumeil P.A."/>
            <person name="Hugenholtz P."/>
        </authorList>
    </citation>
    <scope>NUCLEOTIDE SEQUENCE [LARGE SCALE GENOMIC DNA]</scope>
    <source>
        <strain evidence="14">UBA9905</strain>
    </source>
</reference>
<dbReference type="EMBL" id="DQBS01000048">
    <property type="protein sequence ID" value="HCO69331.1"/>
    <property type="molecule type" value="Genomic_DNA"/>
</dbReference>
<dbReference type="Gene3D" id="1.10.860.10">
    <property type="entry name" value="DNAb Helicase, Chain A"/>
    <property type="match status" value="1"/>
</dbReference>
<dbReference type="InterPro" id="IPR036185">
    <property type="entry name" value="DNA_heli_DnaB-like_N_sf"/>
</dbReference>